<evidence type="ECO:0000313" key="2">
    <source>
        <dbReference type="Proteomes" id="UP000054359"/>
    </source>
</evidence>
<protein>
    <submittedName>
        <fullName evidence="1">Uncharacterized protein</fullName>
    </submittedName>
</protein>
<feature type="non-terminal residue" evidence="1">
    <location>
        <position position="1"/>
    </location>
</feature>
<evidence type="ECO:0000313" key="1">
    <source>
        <dbReference type="EMBL" id="KFM78266.1"/>
    </source>
</evidence>
<name>A0A087ULM7_STEMI</name>
<keyword evidence="2" id="KW-1185">Reference proteome</keyword>
<feature type="non-terminal residue" evidence="1">
    <location>
        <position position="67"/>
    </location>
</feature>
<dbReference type="AlphaFoldDB" id="A0A087ULM7"/>
<organism evidence="1 2">
    <name type="scientific">Stegodyphus mimosarum</name>
    <name type="common">African social velvet spider</name>
    <dbReference type="NCBI Taxonomy" id="407821"/>
    <lineage>
        <taxon>Eukaryota</taxon>
        <taxon>Metazoa</taxon>
        <taxon>Ecdysozoa</taxon>
        <taxon>Arthropoda</taxon>
        <taxon>Chelicerata</taxon>
        <taxon>Arachnida</taxon>
        <taxon>Araneae</taxon>
        <taxon>Araneomorphae</taxon>
        <taxon>Entelegynae</taxon>
        <taxon>Eresoidea</taxon>
        <taxon>Eresidae</taxon>
        <taxon>Stegodyphus</taxon>
    </lineage>
</organism>
<proteinExistence type="predicted"/>
<gene>
    <name evidence="1" type="ORF">X975_06653</name>
</gene>
<sequence length="67" mass="7518">QFLVHPQDQDNLKDPQHISQDEEIESYDFGADLSNAPWKKPAFFAEGNGVKLKYIRAIASNIQAASD</sequence>
<accession>A0A087ULM7</accession>
<dbReference type="OrthoDB" id="6421676at2759"/>
<reference evidence="1 2" key="1">
    <citation type="submission" date="2013-11" db="EMBL/GenBank/DDBJ databases">
        <title>Genome sequencing of Stegodyphus mimosarum.</title>
        <authorList>
            <person name="Bechsgaard J."/>
        </authorList>
    </citation>
    <scope>NUCLEOTIDE SEQUENCE [LARGE SCALE GENOMIC DNA]</scope>
</reference>
<dbReference type="EMBL" id="KK120429">
    <property type="protein sequence ID" value="KFM78266.1"/>
    <property type="molecule type" value="Genomic_DNA"/>
</dbReference>
<dbReference type="Proteomes" id="UP000054359">
    <property type="component" value="Unassembled WGS sequence"/>
</dbReference>